<dbReference type="InterPro" id="IPR004408">
    <property type="entry name" value="Biotin_CoA_COase_ligase"/>
</dbReference>
<dbReference type="SUPFAM" id="SSF55681">
    <property type="entry name" value="Class II aaRS and biotin synthetases"/>
    <property type="match status" value="1"/>
</dbReference>
<dbReference type="PROSITE" id="PS51733">
    <property type="entry name" value="BPL_LPL_CATALYTIC"/>
    <property type="match status" value="1"/>
</dbReference>
<accession>A0A6J6L652</accession>
<dbReference type="GO" id="GO:0005737">
    <property type="term" value="C:cytoplasm"/>
    <property type="evidence" value="ECO:0007669"/>
    <property type="project" value="TreeGrafter"/>
</dbReference>
<reference evidence="3" key="1">
    <citation type="submission" date="2020-05" db="EMBL/GenBank/DDBJ databases">
        <authorList>
            <person name="Chiriac C."/>
            <person name="Salcher M."/>
            <person name="Ghai R."/>
            <person name="Kavagutti S V."/>
        </authorList>
    </citation>
    <scope>NUCLEOTIDE SEQUENCE</scope>
</reference>
<dbReference type="EMBL" id="CAEZWL010000019">
    <property type="protein sequence ID" value="CAB4656074.1"/>
    <property type="molecule type" value="Genomic_DNA"/>
</dbReference>
<name>A0A6J6L652_9ZZZZ</name>
<dbReference type="InterPro" id="IPR004143">
    <property type="entry name" value="BPL_LPL_catalytic"/>
</dbReference>
<dbReference type="CDD" id="cd16442">
    <property type="entry name" value="BPL"/>
    <property type="match status" value="1"/>
</dbReference>
<dbReference type="AlphaFoldDB" id="A0A6J6L652"/>
<dbReference type="InterPro" id="IPR045864">
    <property type="entry name" value="aa-tRNA-synth_II/BPL/LPL"/>
</dbReference>
<dbReference type="GO" id="GO:0004077">
    <property type="term" value="F:biotin--[biotin carboxyl-carrier protein] ligase activity"/>
    <property type="evidence" value="ECO:0007669"/>
    <property type="project" value="InterPro"/>
</dbReference>
<dbReference type="Gene3D" id="2.30.30.100">
    <property type="match status" value="1"/>
</dbReference>
<evidence type="ECO:0000259" key="2">
    <source>
        <dbReference type="PROSITE" id="PS51733"/>
    </source>
</evidence>
<dbReference type="Pfam" id="PF03099">
    <property type="entry name" value="BPL_LplA_LipB"/>
    <property type="match status" value="1"/>
</dbReference>
<keyword evidence="1" id="KW-0436">Ligase</keyword>
<dbReference type="PANTHER" id="PTHR12835">
    <property type="entry name" value="BIOTIN PROTEIN LIGASE"/>
    <property type="match status" value="1"/>
</dbReference>
<gene>
    <name evidence="3" type="ORF">UFOPK2243_00817</name>
</gene>
<organism evidence="3">
    <name type="scientific">freshwater metagenome</name>
    <dbReference type="NCBI Taxonomy" id="449393"/>
    <lineage>
        <taxon>unclassified sequences</taxon>
        <taxon>metagenomes</taxon>
        <taxon>ecological metagenomes</taxon>
    </lineage>
</organism>
<dbReference type="PANTHER" id="PTHR12835:SF5">
    <property type="entry name" value="BIOTIN--PROTEIN LIGASE"/>
    <property type="match status" value="1"/>
</dbReference>
<dbReference type="NCBIfam" id="TIGR00121">
    <property type="entry name" value="birA_ligase"/>
    <property type="match status" value="1"/>
</dbReference>
<feature type="domain" description="BPL/LPL catalytic" evidence="2">
    <location>
        <begin position="26"/>
        <end position="193"/>
    </location>
</feature>
<evidence type="ECO:0000256" key="1">
    <source>
        <dbReference type="ARBA" id="ARBA00022598"/>
    </source>
</evidence>
<proteinExistence type="predicted"/>
<evidence type="ECO:0000313" key="3">
    <source>
        <dbReference type="EMBL" id="CAB4656074.1"/>
    </source>
</evidence>
<sequence>MGIDMPRAPLDQSAIAATSSQYWRVSVVDLTASTQDDLMKKITAGDARNGEVIVADFQSAGRGRLDRTFSAPASTALLFSLYLIPERSRENWGFIPLLAGVSVARALTEVNREISIKWPNDLLIGEKKVAGIISTLHGQGVIVGIGLNVSMTSEELPVPTATSLQLEGFTTLDRNQLITMILKSLEEDFINWDHGSSFCDQYLAHSSTIGSDVQIELPGGVKVQSKALSIDELGQLHLEDGQCISVGDVIHLR</sequence>
<protein>
    <submittedName>
        <fullName evidence="3">Unannotated protein</fullName>
    </submittedName>
</protein>
<dbReference type="Gene3D" id="3.30.930.10">
    <property type="entry name" value="Bira Bifunctional Protein, Domain 2"/>
    <property type="match status" value="1"/>
</dbReference>